<evidence type="ECO:0000256" key="13">
    <source>
        <dbReference type="ARBA" id="ARBA00022989"/>
    </source>
</evidence>
<evidence type="ECO:0000256" key="2">
    <source>
        <dbReference type="ARBA" id="ARBA00004477"/>
    </source>
</evidence>
<evidence type="ECO:0000256" key="17">
    <source>
        <dbReference type="SAM" id="Phobius"/>
    </source>
</evidence>
<keyword evidence="7 17" id="KW-0812">Transmembrane</keyword>
<evidence type="ECO:0000313" key="19">
    <source>
        <dbReference type="EMBL" id="KAF2666507.1"/>
    </source>
</evidence>
<evidence type="ECO:0000256" key="16">
    <source>
        <dbReference type="SAM" id="MobiDB-lite"/>
    </source>
</evidence>
<accession>A0A6A6U4Z1</accession>
<feature type="compositionally biased region" description="Low complexity" evidence="16">
    <location>
        <begin position="752"/>
        <end position="766"/>
    </location>
</feature>
<keyword evidence="20" id="KW-1185">Reference proteome</keyword>
<feature type="region of interest" description="Disordered" evidence="16">
    <location>
        <begin position="397"/>
        <end position="458"/>
    </location>
</feature>
<comment type="subcellular location">
    <subcellularLocation>
        <location evidence="2">Endoplasmic reticulum membrane</location>
        <topology evidence="2">Multi-pass membrane protein</topology>
    </subcellularLocation>
</comment>
<dbReference type="AlphaFoldDB" id="A0A6A6U4Z1"/>
<evidence type="ECO:0000256" key="12">
    <source>
        <dbReference type="ARBA" id="ARBA00022833"/>
    </source>
</evidence>
<evidence type="ECO:0000256" key="3">
    <source>
        <dbReference type="ARBA" id="ARBA00004906"/>
    </source>
</evidence>
<dbReference type="EMBL" id="MU004238">
    <property type="protein sequence ID" value="KAF2666507.1"/>
    <property type="molecule type" value="Genomic_DNA"/>
</dbReference>
<dbReference type="PROSITE" id="PS50089">
    <property type="entry name" value="ZF_RING_2"/>
    <property type="match status" value="1"/>
</dbReference>
<dbReference type="InterPro" id="IPR050731">
    <property type="entry name" value="HRD1_E3_ubiq-ligases"/>
</dbReference>
<dbReference type="GO" id="GO:0043161">
    <property type="term" value="P:proteasome-mediated ubiquitin-dependent protein catabolic process"/>
    <property type="evidence" value="ECO:0007669"/>
    <property type="project" value="TreeGrafter"/>
</dbReference>
<feature type="compositionally biased region" description="Pro residues" evidence="16">
    <location>
        <begin position="438"/>
        <end position="451"/>
    </location>
</feature>
<keyword evidence="8" id="KW-0479">Metal-binding</keyword>
<feature type="transmembrane region" description="Helical" evidence="17">
    <location>
        <begin position="261"/>
        <end position="281"/>
    </location>
</feature>
<keyword evidence="14 17" id="KW-0472">Membrane</keyword>
<evidence type="ECO:0000256" key="15">
    <source>
        <dbReference type="PROSITE-ProRule" id="PRU00175"/>
    </source>
</evidence>
<evidence type="ECO:0000256" key="1">
    <source>
        <dbReference type="ARBA" id="ARBA00000900"/>
    </source>
</evidence>
<dbReference type="GO" id="GO:0008270">
    <property type="term" value="F:zinc ion binding"/>
    <property type="evidence" value="ECO:0007669"/>
    <property type="project" value="UniProtKB-KW"/>
</dbReference>
<evidence type="ECO:0000256" key="8">
    <source>
        <dbReference type="ARBA" id="ARBA00022723"/>
    </source>
</evidence>
<feature type="compositionally biased region" description="Polar residues" evidence="16">
    <location>
        <begin position="527"/>
        <end position="536"/>
    </location>
</feature>
<dbReference type="Pfam" id="PF25563">
    <property type="entry name" value="TPR_SYVN1_N"/>
    <property type="match status" value="1"/>
</dbReference>
<feature type="region of interest" description="Disordered" evidence="16">
    <location>
        <begin position="720"/>
        <end position="781"/>
    </location>
</feature>
<evidence type="ECO:0000256" key="10">
    <source>
        <dbReference type="ARBA" id="ARBA00022786"/>
    </source>
</evidence>
<proteinExistence type="inferred from homology"/>
<evidence type="ECO:0000256" key="9">
    <source>
        <dbReference type="ARBA" id="ARBA00022771"/>
    </source>
</evidence>
<feature type="domain" description="RING-type" evidence="18">
    <location>
        <begin position="327"/>
        <end position="391"/>
    </location>
</feature>
<comment type="pathway">
    <text evidence="3">Protein modification; protein ubiquitination.</text>
</comment>
<dbReference type="CDD" id="cd16479">
    <property type="entry name" value="RING-H2_synoviolin"/>
    <property type="match status" value="1"/>
</dbReference>
<feature type="compositionally biased region" description="Low complexity" evidence="16">
    <location>
        <begin position="651"/>
        <end position="679"/>
    </location>
</feature>
<keyword evidence="10" id="KW-0833">Ubl conjugation pathway</keyword>
<feature type="region of interest" description="Disordered" evidence="16">
    <location>
        <begin position="517"/>
        <end position="536"/>
    </location>
</feature>
<dbReference type="InterPro" id="IPR058051">
    <property type="entry name" value="Znf_RING_synoviolin"/>
</dbReference>
<evidence type="ECO:0000256" key="5">
    <source>
        <dbReference type="ARBA" id="ARBA00012483"/>
    </source>
</evidence>
<dbReference type="OrthoDB" id="7759664at2759"/>
<organism evidence="19 20">
    <name type="scientific">Microthyrium microscopicum</name>
    <dbReference type="NCBI Taxonomy" id="703497"/>
    <lineage>
        <taxon>Eukaryota</taxon>
        <taxon>Fungi</taxon>
        <taxon>Dikarya</taxon>
        <taxon>Ascomycota</taxon>
        <taxon>Pezizomycotina</taxon>
        <taxon>Dothideomycetes</taxon>
        <taxon>Dothideomycetes incertae sedis</taxon>
        <taxon>Microthyriales</taxon>
        <taxon>Microthyriaceae</taxon>
        <taxon>Microthyrium</taxon>
    </lineage>
</organism>
<dbReference type="PANTHER" id="PTHR22763">
    <property type="entry name" value="RING ZINC FINGER PROTEIN"/>
    <property type="match status" value="1"/>
</dbReference>
<evidence type="ECO:0000256" key="11">
    <source>
        <dbReference type="ARBA" id="ARBA00022824"/>
    </source>
</evidence>
<feature type="compositionally biased region" description="Basic and acidic residues" evidence="16">
    <location>
        <begin position="485"/>
        <end position="503"/>
    </location>
</feature>
<feature type="compositionally biased region" description="Low complexity" evidence="16">
    <location>
        <begin position="726"/>
        <end position="738"/>
    </location>
</feature>
<feature type="transmembrane region" description="Helical" evidence="17">
    <location>
        <begin position="176"/>
        <end position="199"/>
    </location>
</feature>
<feature type="region of interest" description="Disordered" evidence="16">
    <location>
        <begin position="641"/>
        <end position="691"/>
    </location>
</feature>
<keyword evidence="11" id="KW-0256">Endoplasmic reticulum</keyword>
<evidence type="ECO:0000256" key="14">
    <source>
        <dbReference type="ARBA" id="ARBA00023136"/>
    </source>
</evidence>
<keyword evidence="12" id="KW-0862">Zinc</keyword>
<dbReference type="EC" id="2.3.2.27" evidence="5"/>
<dbReference type="GO" id="GO:0036503">
    <property type="term" value="P:ERAD pathway"/>
    <property type="evidence" value="ECO:0007669"/>
    <property type="project" value="TreeGrafter"/>
</dbReference>
<keyword evidence="13 17" id="KW-1133">Transmembrane helix</keyword>
<feature type="compositionally biased region" description="Low complexity" evidence="16">
    <location>
        <begin position="822"/>
        <end position="847"/>
    </location>
</feature>
<evidence type="ECO:0000256" key="7">
    <source>
        <dbReference type="ARBA" id="ARBA00022692"/>
    </source>
</evidence>
<comment type="catalytic activity">
    <reaction evidence="1">
        <text>S-ubiquitinyl-[E2 ubiquitin-conjugating enzyme]-L-cysteine + [acceptor protein]-L-lysine = [E2 ubiquitin-conjugating enzyme]-L-cysteine + N(6)-ubiquitinyl-[acceptor protein]-L-lysine.</text>
        <dbReference type="EC" id="2.3.2.27"/>
    </reaction>
</comment>
<dbReference type="PANTHER" id="PTHR22763:SF184">
    <property type="entry name" value="E3 UBIQUITIN-PROTEIN LIGASE SYNOVIOLIN"/>
    <property type="match status" value="1"/>
</dbReference>
<dbReference type="Pfam" id="PF13639">
    <property type="entry name" value="zf-RING_2"/>
    <property type="match status" value="1"/>
</dbReference>
<dbReference type="InterPro" id="IPR013083">
    <property type="entry name" value="Znf_RING/FYVE/PHD"/>
</dbReference>
<keyword evidence="6" id="KW-0808">Transferase</keyword>
<dbReference type="InterPro" id="IPR057992">
    <property type="entry name" value="TPR_SYVN1_N"/>
</dbReference>
<dbReference type="Proteomes" id="UP000799302">
    <property type="component" value="Unassembled WGS sequence"/>
</dbReference>
<dbReference type="SMART" id="SM00184">
    <property type="entry name" value="RING"/>
    <property type="match status" value="1"/>
</dbReference>
<keyword evidence="9 15" id="KW-0863">Zinc-finger</keyword>
<feature type="region of interest" description="Disordered" evidence="16">
    <location>
        <begin position="811"/>
        <end position="871"/>
    </location>
</feature>
<sequence length="871" mass="95726">MRRRTSYALGSTALAAVVTAYAFFERPNFYSAAVYLSQSSACLIILCNLAFVYFIGITYALQRLLFGPLRPIEIEQLYERGWIAATEWLFALSVFRVDFGVAYMATFVLLFASKVWGWMVHGRLDILEQQPPANARKFHARLVTATTINLLLPLWMANYCFDEAVYGQKAGIMTMFTFEFGILVIGAISTTLKYGFWYYEHRVTQQQKKEHFDRLRSEAEAAGDPPPSEEDVDVHDLDLPGWENKSSFQFTLDITTDFLKLVAYITFFTVLTYLYGLPIYIVRDLYMTTRSFFTRVNDYRQYRNATRNMNAQYPDATAENLEPENTCIVCRDDMKPWIGTLPQEEQEAQRNSGNYSTTERNRPKRLPCGHTLHFSCLRNWLERQQSCPTCRRSVLRPATVPNTNNEPPAANGAARAPDVPGQAPQAFPRGPQAFPQGPLFPPAARPRPQPRAPRRVGWTFRLGPLRLFMGRLANDPRPDNAQPGDGHHHDHHAEQGQPDHNHNQDMQALGPQQLFIHGNEQPRPAGQDNNQPPGLSVLASQLQTSSLQTHLSVIEQTIQRQIQQMQLSQQRVQVINWLLAESNRLHQEAHALDRTPLPFATIQPTQMIPSSSAGPSTGEPVVDNIGHEIFTLPDGWSVVPLHMPSANNNEPAQAGPSSEPGAPSGEASSSSAPNADSSNRQVPPIAGPSTQSAPLAVQVNVDFINGGPLADILRQHAAQINPTPTPTTTNPTVPNQTPGQQSSQPAPLANGSAPVSTPTTNSATPSAPEPPSSALPVQPQATDPVQVAGADMIANIERATGGTVVNLGGDSAWSFGDAVPATPQQPQTQQSQVGETSGSHTETSETAEGGEGERRSRQPTVEDVPPSEEVD</sequence>
<name>A0A6A6U4Z1_9PEZI</name>
<dbReference type="GO" id="GO:0061630">
    <property type="term" value="F:ubiquitin protein ligase activity"/>
    <property type="evidence" value="ECO:0007669"/>
    <property type="project" value="UniProtKB-EC"/>
</dbReference>
<dbReference type="Gene3D" id="3.30.40.10">
    <property type="entry name" value="Zinc/RING finger domain, C3HC4 (zinc finger)"/>
    <property type="match status" value="1"/>
</dbReference>
<feature type="transmembrane region" description="Helical" evidence="17">
    <location>
        <begin position="32"/>
        <end position="56"/>
    </location>
</feature>
<dbReference type="InterPro" id="IPR001841">
    <property type="entry name" value="Znf_RING"/>
</dbReference>
<protein>
    <recommendedName>
        <fullName evidence="5">RING-type E3 ubiquitin transferase</fullName>
        <ecNumber evidence="5">2.3.2.27</ecNumber>
    </recommendedName>
</protein>
<feature type="region of interest" description="Disordered" evidence="16">
    <location>
        <begin position="470"/>
        <end position="505"/>
    </location>
</feature>
<evidence type="ECO:0000313" key="20">
    <source>
        <dbReference type="Proteomes" id="UP000799302"/>
    </source>
</evidence>
<evidence type="ECO:0000256" key="4">
    <source>
        <dbReference type="ARBA" id="ARBA00010089"/>
    </source>
</evidence>
<evidence type="ECO:0000256" key="6">
    <source>
        <dbReference type="ARBA" id="ARBA00022679"/>
    </source>
</evidence>
<dbReference type="GO" id="GO:0005789">
    <property type="term" value="C:endoplasmic reticulum membrane"/>
    <property type="evidence" value="ECO:0007669"/>
    <property type="project" value="UniProtKB-SubCell"/>
</dbReference>
<dbReference type="SUPFAM" id="SSF57850">
    <property type="entry name" value="RING/U-box"/>
    <property type="match status" value="1"/>
</dbReference>
<gene>
    <name evidence="19" type="ORF">BT63DRAFT_426966</name>
</gene>
<feature type="region of interest" description="Disordered" evidence="16">
    <location>
        <begin position="344"/>
        <end position="364"/>
    </location>
</feature>
<comment type="similarity">
    <text evidence="4">Belongs to the HRD1 family.</text>
</comment>
<feature type="compositionally biased region" description="Polar residues" evidence="16">
    <location>
        <begin position="349"/>
        <end position="358"/>
    </location>
</feature>
<reference evidence="19" key="1">
    <citation type="journal article" date="2020" name="Stud. Mycol.">
        <title>101 Dothideomycetes genomes: a test case for predicting lifestyles and emergence of pathogens.</title>
        <authorList>
            <person name="Haridas S."/>
            <person name="Albert R."/>
            <person name="Binder M."/>
            <person name="Bloem J."/>
            <person name="Labutti K."/>
            <person name="Salamov A."/>
            <person name="Andreopoulos B."/>
            <person name="Baker S."/>
            <person name="Barry K."/>
            <person name="Bills G."/>
            <person name="Bluhm B."/>
            <person name="Cannon C."/>
            <person name="Castanera R."/>
            <person name="Culley D."/>
            <person name="Daum C."/>
            <person name="Ezra D."/>
            <person name="Gonzalez J."/>
            <person name="Henrissat B."/>
            <person name="Kuo A."/>
            <person name="Liang C."/>
            <person name="Lipzen A."/>
            <person name="Lutzoni F."/>
            <person name="Magnuson J."/>
            <person name="Mondo S."/>
            <person name="Nolan M."/>
            <person name="Ohm R."/>
            <person name="Pangilinan J."/>
            <person name="Park H.-J."/>
            <person name="Ramirez L."/>
            <person name="Alfaro M."/>
            <person name="Sun H."/>
            <person name="Tritt A."/>
            <person name="Yoshinaga Y."/>
            <person name="Zwiers L.-H."/>
            <person name="Turgeon B."/>
            <person name="Goodwin S."/>
            <person name="Spatafora J."/>
            <person name="Crous P."/>
            <person name="Grigoriev I."/>
        </authorList>
    </citation>
    <scope>NUCLEOTIDE SEQUENCE</scope>
    <source>
        <strain evidence="19">CBS 115976</strain>
    </source>
</reference>
<evidence type="ECO:0000259" key="18">
    <source>
        <dbReference type="PROSITE" id="PS50089"/>
    </source>
</evidence>